<comment type="caution">
    <text evidence="1">The sequence shown here is derived from an EMBL/GenBank/DDBJ whole genome shotgun (WGS) entry which is preliminary data.</text>
</comment>
<reference evidence="1 2" key="1">
    <citation type="submission" date="2014-09" db="EMBL/GenBank/DDBJ databases">
        <title>Draft genome sequence of Streptomyces natalensis ATCC 27448, producer of the antifungal pimaricin.</title>
        <authorList>
            <person name="Mendes M.V."/>
            <person name="Beites T."/>
            <person name="Pires S."/>
            <person name="Santos C.L."/>
            <person name="Moradas-Ferreira P."/>
        </authorList>
    </citation>
    <scope>NUCLEOTIDE SEQUENCE [LARGE SCALE GENOMIC DNA]</scope>
    <source>
        <strain evidence="1 2">ATCC 27448</strain>
    </source>
</reference>
<name>A0A0D7CKY3_9ACTN</name>
<evidence type="ECO:0000313" key="1">
    <source>
        <dbReference type="EMBL" id="KIZ16874.1"/>
    </source>
</evidence>
<accession>A0A0D7CKY3</accession>
<organism evidence="1 2">
    <name type="scientific">Streptomyces natalensis ATCC 27448</name>
    <dbReference type="NCBI Taxonomy" id="1240678"/>
    <lineage>
        <taxon>Bacteria</taxon>
        <taxon>Bacillati</taxon>
        <taxon>Actinomycetota</taxon>
        <taxon>Actinomycetes</taxon>
        <taxon>Kitasatosporales</taxon>
        <taxon>Streptomycetaceae</taxon>
        <taxon>Streptomyces</taxon>
    </lineage>
</organism>
<dbReference type="RefSeq" id="WP_030064865.1">
    <property type="nucleotide sequence ID" value="NZ_JRKI01000026.1"/>
</dbReference>
<keyword evidence="2" id="KW-1185">Reference proteome</keyword>
<proteinExistence type="predicted"/>
<sequence length="169" mass="17898">MAVARRVLVLTMEETGMRWEQAYARAGELAALDQPVVDDSWDCTGVRGILAIALTSLSESAKDPVQTGDLLSHLEAGPAAVRRLAAVLLGDDLAHATDIDPATVDMNDPVVGAWVWLTRSWPADGPWDGMSRGVARGLTAPALDILTGWAARAALTGLHAERGVESNSF</sequence>
<dbReference type="EMBL" id="JRKI01000026">
    <property type="protein sequence ID" value="KIZ16874.1"/>
    <property type="molecule type" value="Genomic_DNA"/>
</dbReference>
<protein>
    <submittedName>
        <fullName evidence="1">Uncharacterized protein</fullName>
    </submittedName>
</protein>
<dbReference type="AlphaFoldDB" id="A0A0D7CKY3"/>
<gene>
    <name evidence="1" type="ORF">SNA_17975</name>
</gene>
<dbReference type="PATRIC" id="fig|1240678.4.peg.3784"/>
<dbReference type="Proteomes" id="UP000032458">
    <property type="component" value="Unassembled WGS sequence"/>
</dbReference>
<evidence type="ECO:0000313" key="2">
    <source>
        <dbReference type="Proteomes" id="UP000032458"/>
    </source>
</evidence>